<reference evidence="6 7" key="1">
    <citation type="submission" date="2024-02" db="EMBL/GenBank/DDBJ databases">
        <title>Complete genome sequence of Pelagibacterium nitratireducens ZH15.</title>
        <authorList>
            <person name="Zhao L.H."/>
        </authorList>
    </citation>
    <scope>NUCLEOTIDE SEQUENCE [LARGE SCALE GENOMIC DNA]</scope>
    <source>
        <strain evidence="6 7">ZH15</strain>
    </source>
</reference>
<name>A0ABZ2HX88_9HYPH</name>
<dbReference type="InterPro" id="IPR036390">
    <property type="entry name" value="WH_DNA-bd_sf"/>
</dbReference>
<dbReference type="Proteomes" id="UP001369958">
    <property type="component" value="Chromosome"/>
</dbReference>
<dbReference type="SUPFAM" id="SSF53850">
    <property type="entry name" value="Periplasmic binding protein-like II"/>
    <property type="match status" value="1"/>
</dbReference>
<evidence type="ECO:0000256" key="4">
    <source>
        <dbReference type="ARBA" id="ARBA00023163"/>
    </source>
</evidence>
<organism evidence="6 7">
    <name type="scientific">Pelagibacterium nitratireducens</name>
    <dbReference type="NCBI Taxonomy" id="1046114"/>
    <lineage>
        <taxon>Bacteria</taxon>
        <taxon>Pseudomonadati</taxon>
        <taxon>Pseudomonadota</taxon>
        <taxon>Alphaproteobacteria</taxon>
        <taxon>Hyphomicrobiales</taxon>
        <taxon>Devosiaceae</taxon>
        <taxon>Pelagibacterium</taxon>
    </lineage>
</organism>
<protein>
    <submittedName>
        <fullName evidence="6">LysR substrate-binding domain-containing protein</fullName>
    </submittedName>
</protein>
<dbReference type="SUPFAM" id="SSF46785">
    <property type="entry name" value="Winged helix' DNA-binding domain"/>
    <property type="match status" value="1"/>
</dbReference>
<dbReference type="InterPro" id="IPR058163">
    <property type="entry name" value="LysR-type_TF_proteobact-type"/>
</dbReference>
<gene>
    <name evidence="6" type="ORF">V6617_11865</name>
</gene>
<keyword evidence="3" id="KW-0238">DNA-binding</keyword>
<evidence type="ECO:0000259" key="5">
    <source>
        <dbReference type="PROSITE" id="PS50931"/>
    </source>
</evidence>
<dbReference type="InterPro" id="IPR005119">
    <property type="entry name" value="LysR_subst-bd"/>
</dbReference>
<dbReference type="InterPro" id="IPR036388">
    <property type="entry name" value="WH-like_DNA-bd_sf"/>
</dbReference>
<comment type="similarity">
    <text evidence="1">Belongs to the LysR transcriptional regulatory family.</text>
</comment>
<proteinExistence type="inferred from homology"/>
<sequence>MSENLPPLPTLRVFEAAARHLNFTRAGEELGMTQAAVSYHIKLLEERIGATLFVRQGRKLDLTDTGNTLAPALSSAFRSVASAFEAAKAKTGSTLSISALPTVSTQWLARRLGAFQISHPGLAVRLEMSTALVDFDHDDIDVGIRVGLGEYPGLVSHLLFRAEYAPMLSPALAASVGGVETPADLLKLPFVSEGELWNAQWLELVGLPRPDVVKGLNVNFGSQYLDAAAAISGAGIAMLTPALYREELKDGRLIQPFDTVGVDPVSYWLVYPHARRTLPKIRAFRDWLLAEAEALQNHGD</sequence>
<feature type="domain" description="HTH lysR-type" evidence="5">
    <location>
        <begin position="6"/>
        <end position="63"/>
    </location>
</feature>
<dbReference type="Gene3D" id="3.40.190.10">
    <property type="entry name" value="Periplasmic binding protein-like II"/>
    <property type="match status" value="2"/>
</dbReference>
<dbReference type="Pfam" id="PF00126">
    <property type="entry name" value="HTH_1"/>
    <property type="match status" value="1"/>
</dbReference>
<keyword evidence="4" id="KW-0804">Transcription</keyword>
<evidence type="ECO:0000313" key="7">
    <source>
        <dbReference type="Proteomes" id="UP001369958"/>
    </source>
</evidence>
<accession>A0ABZ2HX88</accession>
<evidence type="ECO:0000256" key="3">
    <source>
        <dbReference type="ARBA" id="ARBA00023125"/>
    </source>
</evidence>
<dbReference type="EMBL" id="CP146275">
    <property type="protein sequence ID" value="WWT31709.1"/>
    <property type="molecule type" value="Genomic_DNA"/>
</dbReference>
<dbReference type="PANTHER" id="PTHR30537">
    <property type="entry name" value="HTH-TYPE TRANSCRIPTIONAL REGULATOR"/>
    <property type="match status" value="1"/>
</dbReference>
<evidence type="ECO:0000256" key="1">
    <source>
        <dbReference type="ARBA" id="ARBA00009437"/>
    </source>
</evidence>
<dbReference type="Pfam" id="PF03466">
    <property type="entry name" value="LysR_substrate"/>
    <property type="match status" value="1"/>
</dbReference>
<evidence type="ECO:0000256" key="2">
    <source>
        <dbReference type="ARBA" id="ARBA00023015"/>
    </source>
</evidence>
<dbReference type="PRINTS" id="PR00039">
    <property type="entry name" value="HTHLYSR"/>
</dbReference>
<dbReference type="InterPro" id="IPR000847">
    <property type="entry name" value="LysR_HTH_N"/>
</dbReference>
<dbReference type="PROSITE" id="PS50931">
    <property type="entry name" value="HTH_LYSR"/>
    <property type="match status" value="1"/>
</dbReference>
<keyword evidence="2" id="KW-0805">Transcription regulation</keyword>
<evidence type="ECO:0000313" key="6">
    <source>
        <dbReference type="EMBL" id="WWT31709.1"/>
    </source>
</evidence>
<dbReference type="PANTHER" id="PTHR30537:SF26">
    <property type="entry name" value="GLYCINE CLEAVAGE SYSTEM TRANSCRIPTIONAL ACTIVATOR"/>
    <property type="match status" value="1"/>
</dbReference>
<dbReference type="RefSeq" id="WP_338607172.1">
    <property type="nucleotide sequence ID" value="NZ_CP146275.1"/>
</dbReference>
<dbReference type="CDD" id="cd08432">
    <property type="entry name" value="PBP2_GcdR_TrpI_HvrB_AmpR_like"/>
    <property type="match status" value="1"/>
</dbReference>
<keyword evidence="7" id="KW-1185">Reference proteome</keyword>
<dbReference type="Gene3D" id="1.10.10.10">
    <property type="entry name" value="Winged helix-like DNA-binding domain superfamily/Winged helix DNA-binding domain"/>
    <property type="match status" value="1"/>
</dbReference>